<dbReference type="EMBL" id="JABSTQ010011547">
    <property type="protein sequence ID" value="KAG0410173.1"/>
    <property type="molecule type" value="Genomic_DNA"/>
</dbReference>
<reference evidence="1 2" key="1">
    <citation type="journal article" date="2020" name="Cell">
        <title>Large-Scale Comparative Analyses of Tick Genomes Elucidate Their Genetic Diversity and Vector Capacities.</title>
        <authorList>
            <consortium name="Tick Genome and Microbiome Consortium (TIGMIC)"/>
            <person name="Jia N."/>
            <person name="Wang J."/>
            <person name="Shi W."/>
            <person name="Du L."/>
            <person name="Sun Y."/>
            <person name="Zhan W."/>
            <person name="Jiang J.F."/>
            <person name="Wang Q."/>
            <person name="Zhang B."/>
            <person name="Ji P."/>
            <person name="Bell-Sakyi L."/>
            <person name="Cui X.M."/>
            <person name="Yuan T.T."/>
            <person name="Jiang B.G."/>
            <person name="Yang W.F."/>
            <person name="Lam T.T."/>
            <person name="Chang Q.C."/>
            <person name="Ding S.J."/>
            <person name="Wang X.J."/>
            <person name="Zhu J.G."/>
            <person name="Ruan X.D."/>
            <person name="Zhao L."/>
            <person name="Wei J.T."/>
            <person name="Ye R.Z."/>
            <person name="Que T.C."/>
            <person name="Du C.H."/>
            <person name="Zhou Y.H."/>
            <person name="Cheng J.X."/>
            <person name="Dai P.F."/>
            <person name="Guo W.B."/>
            <person name="Han X.H."/>
            <person name="Huang E.J."/>
            <person name="Li L.F."/>
            <person name="Wei W."/>
            <person name="Gao Y.C."/>
            <person name="Liu J.Z."/>
            <person name="Shao H.Z."/>
            <person name="Wang X."/>
            <person name="Wang C.C."/>
            <person name="Yang T.C."/>
            <person name="Huo Q.B."/>
            <person name="Li W."/>
            <person name="Chen H.Y."/>
            <person name="Chen S.E."/>
            <person name="Zhou L.G."/>
            <person name="Ni X.B."/>
            <person name="Tian J.H."/>
            <person name="Sheng Y."/>
            <person name="Liu T."/>
            <person name="Pan Y.S."/>
            <person name="Xia L.Y."/>
            <person name="Li J."/>
            <person name="Zhao F."/>
            <person name="Cao W.C."/>
        </authorList>
    </citation>
    <scope>NUCLEOTIDE SEQUENCE [LARGE SCALE GENOMIC DNA]</scope>
    <source>
        <strain evidence="1">Iper-2018</strain>
    </source>
</reference>
<evidence type="ECO:0000313" key="1">
    <source>
        <dbReference type="EMBL" id="KAG0410173.1"/>
    </source>
</evidence>
<name>A0AC60NST9_IXOPE</name>
<evidence type="ECO:0000313" key="2">
    <source>
        <dbReference type="Proteomes" id="UP000805193"/>
    </source>
</evidence>
<gene>
    <name evidence="1" type="ORF">HPB47_012711</name>
</gene>
<dbReference type="Proteomes" id="UP000805193">
    <property type="component" value="Unassembled WGS sequence"/>
</dbReference>
<proteinExistence type="predicted"/>
<sequence>MTATLLACGIDPEKSLLFLQSQVPEHGQLSWILSCLHTTARLQHFPQYKEKTAGLKEVPLGLYLYPVLQCADVLLYKATDVPVGHDQLPHIYLVQDAAEAFNKRFGTVFPRPEPLLVSGVASRLRDLRDPSKKMSKSGDDPRTFVALDDPPEVVRSKFRKALTDCTSRVAYEPDSRPAVANLVAVHSLLTGQNPEEVCLAASDLDTGQFKTRLAEAAVSFLAPIQDRMRAHLSDRRRLWRLLEEGALRARQMAAETLGEALAASGMAPRRETSRVRQEPHLARRANER</sequence>
<accession>A0AC60NST9</accession>
<organism evidence="1 2">
    <name type="scientific">Ixodes persulcatus</name>
    <name type="common">Taiga tick</name>
    <dbReference type="NCBI Taxonomy" id="34615"/>
    <lineage>
        <taxon>Eukaryota</taxon>
        <taxon>Metazoa</taxon>
        <taxon>Ecdysozoa</taxon>
        <taxon>Arthropoda</taxon>
        <taxon>Chelicerata</taxon>
        <taxon>Arachnida</taxon>
        <taxon>Acari</taxon>
        <taxon>Parasitiformes</taxon>
        <taxon>Ixodida</taxon>
        <taxon>Ixodoidea</taxon>
        <taxon>Ixodidae</taxon>
        <taxon>Ixodinae</taxon>
        <taxon>Ixodes</taxon>
    </lineage>
</organism>
<keyword evidence="2" id="KW-1185">Reference proteome</keyword>
<comment type="caution">
    <text evidence="1">The sequence shown here is derived from an EMBL/GenBank/DDBJ whole genome shotgun (WGS) entry which is preliminary data.</text>
</comment>
<protein>
    <submittedName>
        <fullName evidence="1">Uncharacterized protein</fullName>
    </submittedName>
</protein>